<feature type="active site" description="Proton donor; for dehydratase activity" evidence="10">
    <location>
        <position position="1757"/>
    </location>
</feature>
<dbReference type="EMBL" id="ABCS01000133">
    <property type="protein sequence ID" value="EDM74391.1"/>
    <property type="molecule type" value="Genomic_DNA"/>
</dbReference>
<dbReference type="PROSITE" id="PS52019">
    <property type="entry name" value="PKS_MFAS_DH"/>
    <property type="match status" value="3"/>
</dbReference>
<evidence type="ECO:0000256" key="11">
    <source>
        <dbReference type="SAM" id="MobiDB-lite"/>
    </source>
</evidence>
<dbReference type="InterPro" id="IPR032821">
    <property type="entry name" value="PKS_assoc"/>
</dbReference>
<dbReference type="SMART" id="SM00825">
    <property type="entry name" value="PKS_KS"/>
    <property type="match status" value="2"/>
</dbReference>
<dbReference type="InterPro" id="IPR042104">
    <property type="entry name" value="PKS_dehydratase_sf"/>
</dbReference>
<evidence type="ECO:0000259" key="12">
    <source>
        <dbReference type="PROSITE" id="PS50075"/>
    </source>
</evidence>
<feature type="active site" description="Proton donor; for dehydratase activity" evidence="10">
    <location>
        <position position="3271"/>
    </location>
</feature>
<dbReference type="GO" id="GO:0005886">
    <property type="term" value="C:plasma membrane"/>
    <property type="evidence" value="ECO:0007669"/>
    <property type="project" value="TreeGrafter"/>
</dbReference>
<dbReference type="Pfam" id="PF08242">
    <property type="entry name" value="Methyltransf_12"/>
    <property type="match status" value="1"/>
</dbReference>
<feature type="domain" description="PKS/mFAS DH" evidence="14">
    <location>
        <begin position="3071"/>
        <end position="3347"/>
    </location>
</feature>
<dbReference type="InterPro" id="IPR020807">
    <property type="entry name" value="PKS_DH"/>
</dbReference>
<dbReference type="FunFam" id="3.40.47.10:FF:000019">
    <property type="entry name" value="Polyketide synthase type I"/>
    <property type="match status" value="2"/>
</dbReference>
<feature type="domain" description="Carrier" evidence="12">
    <location>
        <begin position="356"/>
        <end position="433"/>
    </location>
</feature>
<keyword evidence="5" id="KW-0597">Phosphoprotein</keyword>
<dbReference type="SMART" id="SM00826">
    <property type="entry name" value="PKS_DH"/>
    <property type="match status" value="3"/>
</dbReference>
<dbReference type="SUPFAM" id="SSF53901">
    <property type="entry name" value="Thiolase-like"/>
    <property type="match status" value="2"/>
</dbReference>
<dbReference type="InterPro" id="IPR036291">
    <property type="entry name" value="NAD(P)-bd_dom_sf"/>
</dbReference>
<dbReference type="InterPro" id="IPR050091">
    <property type="entry name" value="PKS_NRPS_Biosynth_Enz"/>
</dbReference>
<comment type="function">
    <text evidence="9">Involved in production of the polyketide antibiotic thailandamide.</text>
</comment>
<evidence type="ECO:0000256" key="1">
    <source>
        <dbReference type="ARBA" id="ARBA00004496"/>
    </source>
</evidence>
<dbReference type="STRING" id="391625.PPSIR1_30434"/>
<dbReference type="InterPro" id="IPR057326">
    <property type="entry name" value="KR_dom"/>
</dbReference>
<dbReference type="Pfam" id="PF00109">
    <property type="entry name" value="ketoacyl-synt"/>
    <property type="match status" value="2"/>
</dbReference>
<feature type="domain" description="Carrier" evidence="12">
    <location>
        <begin position="2353"/>
        <end position="2427"/>
    </location>
</feature>
<evidence type="ECO:0000259" key="13">
    <source>
        <dbReference type="PROSITE" id="PS52004"/>
    </source>
</evidence>
<keyword evidence="16" id="KW-1185">Reference proteome</keyword>
<dbReference type="InterPro" id="IPR020806">
    <property type="entry name" value="PKS_PP-bd"/>
</dbReference>
<dbReference type="InterPro" id="IPR049552">
    <property type="entry name" value="PKS_DH_N"/>
</dbReference>
<evidence type="ECO:0000256" key="3">
    <source>
        <dbReference type="ARBA" id="ARBA00022450"/>
    </source>
</evidence>
<evidence type="ECO:0000313" key="15">
    <source>
        <dbReference type="EMBL" id="EDM74391.1"/>
    </source>
</evidence>
<feature type="region of interest" description="Disordered" evidence="11">
    <location>
        <begin position="330"/>
        <end position="351"/>
    </location>
</feature>
<feature type="active site" description="Proton acceptor; for dehydratase activity" evidence="10">
    <location>
        <position position="3102"/>
    </location>
</feature>
<dbReference type="SMART" id="SM01294">
    <property type="entry name" value="PKS_PP_betabranch"/>
    <property type="match status" value="2"/>
</dbReference>
<accession>A6GIB2</accession>
<feature type="region of interest" description="N-terminal hotdog fold" evidence="10">
    <location>
        <begin position="1540"/>
        <end position="1672"/>
    </location>
</feature>
<dbReference type="InterPro" id="IPR006162">
    <property type="entry name" value="Ppantetheine_attach_site"/>
</dbReference>
<feature type="region of interest" description="N-terminal hotdog fold" evidence="10">
    <location>
        <begin position="3071"/>
        <end position="3196"/>
    </location>
</feature>
<dbReference type="SMART" id="SM00822">
    <property type="entry name" value="PKS_KR"/>
    <property type="match status" value="3"/>
</dbReference>
<dbReference type="CDD" id="cd00833">
    <property type="entry name" value="PKS"/>
    <property type="match status" value="2"/>
</dbReference>
<dbReference type="Gene3D" id="3.40.47.10">
    <property type="match status" value="2"/>
</dbReference>
<dbReference type="Pfam" id="PF00550">
    <property type="entry name" value="PP-binding"/>
    <property type="match status" value="4"/>
</dbReference>
<comment type="subcellular location">
    <subcellularLocation>
        <location evidence="1">Cytoplasm</location>
    </subcellularLocation>
</comment>
<dbReference type="Proteomes" id="UP000005801">
    <property type="component" value="Unassembled WGS sequence"/>
</dbReference>
<proteinExistence type="predicted"/>
<dbReference type="Pfam" id="PF02801">
    <property type="entry name" value="Ketoacyl-synt_C"/>
    <property type="match status" value="2"/>
</dbReference>
<dbReference type="Gene3D" id="1.10.1200.10">
    <property type="entry name" value="ACP-like"/>
    <property type="match status" value="4"/>
</dbReference>
<feature type="region of interest" description="Disordered" evidence="11">
    <location>
        <begin position="1"/>
        <end position="25"/>
    </location>
</feature>
<dbReference type="GO" id="GO:0004312">
    <property type="term" value="F:fatty acid synthase activity"/>
    <property type="evidence" value="ECO:0007669"/>
    <property type="project" value="TreeGrafter"/>
</dbReference>
<keyword evidence="7" id="KW-0677">Repeat</keyword>
<comment type="caution">
    <text evidence="15">The sequence shown here is derived from an EMBL/GenBank/DDBJ whole genome shotgun (WGS) entry which is preliminary data.</text>
</comment>
<comment type="pathway">
    <text evidence="2">Antibiotic biosynthesis.</text>
</comment>
<dbReference type="SUPFAM" id="SSF53335">
    <property type="entry name" value="S-adenosyl-L-methionine-dependent methyltransferases"/>
    <property type="match status" value="1"/>
</dbReference>
<feature type="domain" description="Carrier" evidence="12">
    <location>
        <begin position="4322"/>
        <end position="4403"/>
    </location>
</feature>
<dbReference type="GO" id="GO:0071770">
    <property type="term" value="P:DIM/DIP cell wall layer assembly"/>
    <property type="evidence" value="ECO:0007669"/>
    <property type="project" value="TreeGrafter"/>
</dbReference>
<dbReference type="Gene3D" id="3.40.50.150">
    <property type="entry name" value="Vaccinia Virus protein VP39"/>
    <property type="match status" value="1"/>
</dbReference>
<dbReference type="Pfam" id="PF21089">
    <property type="entry name" value="PKS_DH_N"/>
    <property type="match status" value="3"/>
</dbReference>
<dbReference type="Pfam" id="PF08659">
    <property type="entry name" value="KR"/>
    <property type="match status" value="3"/>
</dbReference>
<feature type="region of interest" description="N-terminal hotdog fold" evidence="10">
    <location>
        <begin position="25"/>
        <end position="158"/>
    </location>
</feature>
<dbReference type="eggNOG" id="COG3321">
    <property type="taxonomic scope" value="Bacteria"/>
</dbReference>
<keyword evidence="8" id="KW-0511">Multifunctional enzyme</keyword>
<organism evidence="15 16">
    <name type="scientific">Plesiocystis pacifica SIR-1</name>
    <dbReference type="NCBI Taxonomy" id="391625"/>
    <lineage>
        <taxon>Bacteria</taxon>
        <taxon>Pseudomonadati</taxon>
        <taxon>Myxococcota</taxon>
        <taxon>Polyangia</taxon>
        <taxon>Nannocystales</taxon>
        <taxon>Nannocystaceae</taxon>
        <taxon>Plesiocystis</taxon>
    </lineage>
</organism>
<dbReference type="PANTHER" id="PTHR43775">
    <property type="entry name" value="FATTY ACID SYNTHASE"/>
    <property type="match status" value="1"/>
</dbReference>
<dbReference type="InterPro" id="IPR036736">
    <property type="entry name" value="ACP-like_sf"/>
</dbReference>
<feature type="active site" description="Proton acceptor; for dehydratase activity" evidence="10">
    <location>
        <position position="60"/>
    </location>
</feature>
<evidence type="ECO:0000259" key="14">
    <source>
        <dbReference type="PROSITE" id="PS52019"/>
    </source>
</evidence>
<sequence>MARRARAPRGRAAPRSAPADAAGVLPMTAPTSAKLPPLSALEGLRCQVALAVDDPVLRDHHVHGVRIMPGVTFLDMVWRILEARGVALERVELRRCVFRAPATVDAEHGRSLGFRFEAAGAGVRVIAEGQAVDARTGEGRGEPREHFRAELHGVEGAPAQAPDAGVAAPAGEPVDLATLYAMSRELGTVHGPFMRGLGVIEERAEGLLARVELGEEAREHAEDFRLHPALLDCATLLPSIYFARAVGAVAEPVIPVHIATARAFAGESERPGGVVWVPKGSCTVPSSELSVADLHILDDGGRPRAQLLGISFKRVRERGLITRLEDHAGAARRSTPAPVSAPPSSPLGEVGEGALASTRARLRELVVATLGAGAPAPQALSTSAGFYDLGLDSSDLLDLVAQLEGELGASLYPTLLFEHQSIDELSRWLVAEHGGLGRGPERAAAPQREPSSARPRFVRAHWRRQAVTGAGAGAGPLALLYAEPEVQAASPAGTVLVEAGAGFERRGPRHFVVDPRSAADLERAFAQLREDGLELGQLGIVHANTGIEPTALHDRLEALSVGLWRAASGAAGEVRVLHVETACGHPESLAARAFAATASRELPRLTMAVLEVEGWPSWAQLQAELGALEAAGLARLCGGERSVLAWTEEAPPVASAAELDNLRGRCVLITGGAGGLGAIFARALATHGATVVLSARRPQDAAIGALLAELEALGGRGLYLPADVTDLAALEALLAELHRRVGPVHGLIHAAGRTADGLLARADASPERRAATQAVLATKIHGLHALEEVLADEPLEFVIACSSLAAALGNVGQANYAFANGYLDGFAHWRGLAAREGMRRGRCVAIDWPLWREGGMQVSERDAARLGGSGLAPLSTELGVQVLLAAVATPLEGSVVVAEDMGDGLAPLLGARPAPESASRKASPVVSPVVKSTSPRRVEGETFAEPVAILGVAGRYPGAADLDEFWARLREGHDAITEVPDDRWDHRPWYDPTGARKDRAHTRWGGFLDGVDRFDARLFNLTPREAQIMDPQTRLFLETAWHTLEDAGYPRSALAGEAVGVFVGAMYGHYALAGLEHALRGRGPSPATFFASIANRVSFFFDFRGPSLALDTMCSSSLTALHLACASLARGESRYALVGGVNLMLHPSKFVFLSQARMSSPDGRCRAFAEDAKGYVPGEGVGAVLLKPLAAAEADGDRVLGVIRATAVNHGGRTSGYSVPSPRAQAEVIRAAFDAAQIDPASVGYVEAHGTGTSLGDPIEVAALRSVFRGPGQVALGSVKSNIGHLEPAAGIAGLTKVLLQLRHRALVPTLHVNGRPNPAIDFERGPARLVTELEPWAPRGGEPLRAALSSFGAGGSNAHVILEQAPEPRRAEQAVGGAHCFPISAAVGGLRAQLLRLREHLEVLDERDLDLAGVARTLQRSREALDERACVVASTRAELLDGLREALAAETLAGPRAWRGRANAGGLFEADDRDVAELFVAWARRDRLDRVAAAWTGGASVDWAALAAARGLAEVEPARLPGYAFARERHWLPELAAAPMLVPAPQTSALGALDAQAAFRGELRFVRRWREDESALADHRVLGRARLPGASLVEAAFAAAASLGAADPRTLSVQAWRWRAPFVLDADAAALTTTLRPESPGSRRYACRFAGEDGSVIADCILELGVAGEDVELERDPGWVEHQRAQARGEAEDEAGAAIYARLHGVGIEHGPSLRVLESVGRVPASADAPATIVGRLCGAATSLGPAGAPSMASLDGALQCMAVWLEAYAGVAEARVPVAFEGARALSTRAPAYACASSVDGERFDLRLLDAAGRPCAVVEGVLCRPAPRRDRVAEICFAPRLRPEPVALAALEAPTEVRADAWVLILAAPEGGPEASAVEALLARAGLPGVASEWVRASSPEDVRARVEACARTRGVAPTLVLHLSGLAGLEPESCRHDDPVALARAEQRALFCLLALVQAGLAAGWRSASLGVFALVHRCRAVSEDEALALAPHAAGLFGLCSSLAAEYPAWTVSCVDTSPEGVGSTPGLAALVRETWRGEGSRIGGALRGTTYHAPRFERLRLPSPPSTPERGATWVIAGGRGGLGGVLSRHLAAQGATLVWISRRPADEAVANARAELEGLGGRLEYVRADLGDAAGLRAALDPVLDRLGPVRGVVHSAMVLDDVAIANMDAAQLQAVLAPKGRGLLALEAALRPRSPAQFVLFSSAAGVQRSPGQGNYAAASSYEDALGRALAARSQARVLVIDWGFWGEVGAVATAEHRRRMKVLGIDSITAAEGMEAFERLLASDEPQALVYKAEAAVLARLGVEGLEPKLRVRAPETTPTSPSRPAPKVVAPVRSARAPLPSFDLEAAVETHVRGHFEAVVGLRELDLDADFGVLGIDSVMVIELAERLKAQLGEFSPTALFEHDSPRRLIAHLLDEHREAMTALLAPATAPESEILTEVEAPELPGDTFDALHDAPAVTRDEPIAIIGVAGRYPGGRDLDALWQTLREGRSGIRELGEERFDWRAHYDPDAKAGPSAAGRSYVRYAGLIEDAEAFDPLFFKISPKEAEAMDPQDRLFLQTAWAALEDAGHTRASIGGSGDSRRVGVFVGVMHGDYGRLGAIARDRGQWTPANAPLWSIANRVSYLFDFQGPSFAVDSACSSSLTAIHLACESLRRGECEAAIAGGVSLILDGDHMRLLANVGMLSAGGECRAFGAGADGFVDGEGVGAVVLKPLSAARRDGDRVWATLAASTINAGGKTRGYSVPNPRAQAGLVAEALARAGWSSESVDYVEAHGTGTELGDPIEIRGLSQAFGARGEGVATTRRCAIGSIKSNIGHLEAASGIAGLTKVLLQLRHGELAPSLHASPANPHAGLDASPFAVVHDLQAWTSPRAPRPGGLRRAAVSSFGAGGANAHLLIEASEDAAVLELRDDEGPQLVLLSARDEARLRERAADLLAALGRRRGELRLVDVAHTLAVGREAMAARLAVVAPDLDGLAESLQSFLDGRAAPTVHVGEAASGTAEGVDHGASLSSLAAVWVRGASLDGERLPSRWGRRVGLPTYPFARERHWLPMPDRAAADSRFEGPTLAGLAAGELRYRHRLDARHPVAAAHRVGGRAVLPGVALLDLLTELLAALPDAPQPLGIADLSWMRPVVLDAGALGLHLRVRAGGARGVEVEVAQWRSDARDGELVARARAERAPADASDSRLTLAELRAREPKELAEGERWQGYAAFEAVGIEYGEAFEAVAGLTRAGDRALARLHPSVTARAGSRVQRWGILDAALQTVGALVERASGGTALPAGLGRFACSGSLTKATQVLAERRGSRYAAQILDAEGRCLARFDELEIRSLPSRRAAEPEPATSETVARLCARPVWRPEVGEERGRSQAAPGALVVLGTPAGLALARPLVGEQACVALTEDCSELRRVLAAGAVERVVILAVPEGPTPTRIDAEATAALTRSVFASLQTLITSGWTAGGRQRELVAITRGVHPVVAGDRVDPRPATVPGLVLSFAREQAAVQVGCVDLGATEAPSAALLRTELGRSTNGGLAVRGGRAYRMALERVPAAVDSTPWRQGGVYLILGGAGGIGLELACHLAGRLGARVALVGRRPLDAALEAKLARVNAAGGEALYLSADAADPASMRAAVEAVRARFGALHGVVHSAIVMRDRSLARMDEAELDAALRPKLAGAVNLIDAALAGGELDFALFLSSAQSLSGSAGQANYAAACTFKDAFAHWLRDQGVARSVTIDWGYWGEVGIVRGEAYRARLEARGVLPIAVAEGLAVIDDCLAADRPRTLAMKATDATFEAMGLAREADFPVALEGSPARIDAGLLAQLSGGFERFTTLAVRELWATLEPHGGFAALRSAAEVDVDGLAGALRLAPGQRRLLDALIDLLGRHDAFSDSAKAEASEAARERAWAQLRTERPELAPHIELLRACTAQLVEVLSGALPGTAVLFPGGSASLVEKIYRGNPIADYFNAAMAATLASLCAERSRARGGAPVRVLEVGGGTGGTTAFVLPALAKLVEAGVPVDYAFTDIGTIFVERGRRRFGAEFPFVRFATLDVEAPLDEQGWGGELGAFDLVLGTNVIHATRLLARSVGTIATLLRPGGWIVLNEATAVSDFLTMTFGLVDGWWLSEDPERRLPHAPLLDAPGWLTLFAEEGLGEVAAWGHPQPRGGEVGQHIVLGRKPTRAASVEPARPVVEAPAAAASGPAPKVAAPPQPTGPAPGLELRARLEGVLADSLAEALGIDLARVTPALNFADHGVDSITGVALINAVGERLGLPLRTSLLFDCPNVDELVRYLIERHGAELGASQATSEPAPAVPSAASLEDRILAALADGLSDALGLRPELVTPALVFADCGVDSITGVALINAVGERLGLPLRTSLLFDCPDVASFVAWLVEHHGAELGATSPTAPTSPTPPIPPTSPERPEALSLADLERLAAGELEVDALLQTSVF</sequence>
<feature type="active site" description="Proton donor; for dehydratase activity" evidence="10">
    <location>
        <position position="232"/>
    </location>
</feature>
<dbReference type="InterPro" id="IPR054514">
    <property type="entry name" value="RhiE-like_linker"/>
</dbReference>
<dbReference type="SUPFAM" id="SSF51735">
    <property type="entry name" value="NAD(P)-binding Rossmann-fold domains"/>
    <property type="match status" value="5"/>
</dbReference>
<evidence type="ECO:0000256" key="7">
    <source>
        <dbReference type="ARBA" id="ARBA00022737"/>
    </source>
</evidence>
<dbReference type="Gene3D" id="3.40.50.720">
    <property type="entry name" value="NAD(P)-binding Rossmann-like Domain"/>
    <property type="match status" value="3"/>
</dbReference>
<dbReference type="InterPro" id="IPR014031">
    <property type="entry name" value="Ketoacyl_synth_C"/>
</dbReference>
<dbReference type="Gene3D" id="1.10.1240.100">
    <property type="match status" value="2"/>
</dbReference>
<name>A6GIB2_9BACT</name>
<evidence type="ECO:0000256" key="5">
    <source>
        <dbReference type="ARBA" id="ARBA00022553"/>
    </source>
</evidence>
<feature type="region of interest" description="C-terminal hotdog fold" evidence="10">
    <location>
        <begin position="171"/>
        <end position="321"/>
    </location>
</feature>
<feature type="domain" description="Ketosynthase family 3 (KS3)" evidence="13">
    <location>
        <begin position="2471"/>
        <end position="2910"/>
    </location>
</feature>
<dbReference type="InterPro" id="IPR018201">
    <property type="entry name" value="Ketoacyl_synth_AS"/>
</dbReference>
<gene>
    <name evidence="15" type="ORF">PPSIR1_30434</name>
</gene>
<dbReference type="PROSITE" id="PS00012">
    <property type="entry name" value="PHOSPHOPANTETHEINE"/>
    <property type="match status" value="2"/>
</dbReference>
<dbReference type="PROSITE" id="PS52004">
    <property type="entry name" value="KS3_2"/>
    <property type="match status" value="2"/>
</dbReference>
<dbReference type="InterPro" id="IPR049551">
    <property type="entry name" value="PKS_DH_C"/>
</dbReference>
<feature type="region of interest" description="Disordered" evidence="11">
    <location>
        <begin position="4407"/>
        <end position="4430"/>
    </location>
</feature>
<keyword evidence="3" id="KW-0596">Phosphopantetheine</keyword>
<evidence type="ECO:0000256" key="10">
    <source>
        <dbReference type="PROSITE-ProRule" id="PRU01363"/>
    </source>
</evidence>
<dbReference type="GO" id="GO:0005737">
    <property type="term" value="C:cytoplasm"/>
    <property type="evidence" value="ECO:0007669"/>
    <property type="project" value="UniProtKB-SubCell"/>
</dbReference>
<evidence type="ECO:0000256" key="2">
    <source>
        <dbReference type="ARBA" id="ARBA00004792"/>
    </source>
</evidence>
<dbReference type="InterPro" id="IPR049900">
    <property type="entry name" value="PKS_mFAS_DH"/>
</dbReference>
<feature type="compositionally biased region" description="Pro residues" evidence="11">
    <location>
        <begin position="4415"/>
        <end position="4427"/>
    </location>
</feature>
<dbReference type="InterPro" id="IPR013968">
    <property type="entry name" value="PKS_KR"/>
</dbReference>
<dbReference type="GO" id="GO:0006633">
    <property type="term" value="P:fatty acid biosynthetic process"/>
    <property type="evidence" value="ECO:0007669"/>
    <property type="project" value="InterPro"/>
</dbReference>
<dbReference type="InterPro" id="IPR009081">
    <property type="entry name" value="PP-bd_ACP"/>
</dbReference>
<dbReference type="Pfam" id="PF14765">
    <property type="entry name" value="PS-DH"/>
    <property type="match status" value="3"/>
</dbReference>
<dbReference type="GO" id="GO:0031177">
    <property type="term" value="F:phosphopantetheine binding"/>
    <property type="evidence" value="ECO:0007669"/>
    <property type="project" value="InterPro"/>
</dbReference>
<dbReference type="InterPro" id="IPR029063">
    <property type="entry name" value="SAM-dependent_MTases_sf"/>
</dbReference>
<dbReference type="InterPro" id="IPR014030">
    <property type="entry name" value="Ketoacyl_synth_N"/>
</dbReference>
<dbReference type="SUPFAM" id="SSF47336">
    <property type="entry name" value="ACP-like"/>
    <property type="match status" value="4"/>
</dbReference>
<dbReference type="Pfam" id="PF16197">
    <property type="entry name" value="KAsynt_C_assoc"/>
    <property type="match status" value="1"/>
</dbReference>
<dbReference type="InterPro" id="IPR020841">
    <property type="entry name" value="PKS_Beta-ketoAc_synthase_dom"/>
</dbReference>
<feature type="domain" description="Carrier" evidence="12">
    <location>
        <begin position="4227"/>
        <end position="4304"/>
    </location>
</feature>
<dbReference type="PROSITE" id="PS00606">
    <property type="entry name" value="KS3_1"/>
    <property type="match status" value="1"/>
</dbReference>
<evidence type="ECO:0000313" key="16">
    <source>
        <dbReference type="Proteomes" id="UP000005801"/>
    </source>
</evidence>
<feature type="domain" description="Ketosynthase family 3 (KS3)" evidence="13">
    <location>
        <begin position="944"/>
        <end position="1365"/>
    </location>
</feature>
<evidence type="ECO:0000256" key="8">
    <source>
        <dbReference type="ARBA" id="ARBA00023268"/>
    </source>
</evidence>
<protein>
    <submittedName>
        <fullName evidence="15">Polyketide synthase</fullName>
    </submittedName>
</protein>
<dbReference type="InterPro" id="IPR013217">
    <property type="entry name" value="Methyltransf_12"/>
</dbReference>
<feature type="compositionally biased region" description="Low complexity" evidence="11">
    <location>
        <begin position="10"/>
        <end position="22"/>
    </location>
</feature>
<feature type="region of interest" description="Disordered" evidence="11">
    <location>
        <begin position="2321"/>
        <end position="2340"/>
    </location>
</feature>
<feature type="domain" description="PKS/mFAS DH" evidence="14">
    <location>
        <begin position="25"/>
        <end position="321"/>
    </location>
</feature>
<feature type="domain" description="PKS/mFAS DH" evidence="14">
    <location>
        <begin position="1540"/>
        <end position="1835"/>
    </location>
</feature>
<dbReference type="Gene3D" id="3.10.129.110">
    <property type="entry name" value="Polyketide synthase dehydratase"/>
    <property type="match status" value="3"/>
</dbReference>
<evidence type="ECO:0000256" key="4">
    <source>
        <dbReference type="ARBA" id="ARBA00022490"/>
    </source>
</evidence>
<feature type="region of interest" description="C-terminal hotdog fold" evidence="10">
    <location>
        <begin position="3212"/>
        <end position="3347"/>
    </location>
</feature>
<evidence type="ECO:0000256" key="9">
    <source>
        <dbReference type="ARBA" id="ARBA00054155"/>
    </source>
</evidence>
<keyword evidence="4" id="KW-0963">Cytoplasm</keyword>
<feature type="region of interest" description="C-terminal hotdog fold" evidence="10">
    <location>
        <begin position="1692"/>
        <end position="1835"/>
    </location>
</feature>
<dbReference type="PROSITE" id="PS50075">
    <property type="entry name" value="CARRIER"/>
    <property type="match status" value="4"/>
</dbReference>
<dbReference type="SMART" id="SM00823">
    <property type="entry name" value="PKS_PP"/>
    <property type="match status" value="4"/>
</dbReference>
<feature type="active site" description="Proton acceptor; for dehydratase activity" evidence="10">
    <location>
        <position position="1580"/>
    </location>
</feature>
<reference evidence="15 16" key="1">
    <citation type="submission" date="2007-06" db="EMBL/GenBank/DDBJ databases">
        <authorList>
            <person name="Shimkets L."/>
            <person name="Ferriera S."/>
            <person name="Johnson J."/>
            <person name="Kravitz S."/>
            <person name="Beeson K."/>
            <person name="Sutton G."/>
            <person name="Rogers Y.-H."/>
            <person name="Friedman R."/>
            <person name="Frazier M."/>
            <person name="Venter J.C."/>
        </authorList>
    </citation>
    <scope>NUCLEOTIDE SEQUENCE [LARGE SCALE GENOMIC DNA]</scope>
    <source>
        <strain evidence="15 16">SIR-1</strain>
    </source>
</reference>
<dbReference type="InterPro" id="IPR016039">
    <property type="entry name" value="Thiolase-like"/>
</dbReference>
<dbReference type="CDD" id="cd08953">
    <property type="entry name" value="KR_2_SDR_x"/>
    <property type="match status" value="3"/>
</dbReference>
<dbReference type="PANTHER" id="PTHR43775:SF37">
    <property type="entry name" value="SI:DKEY-61P9.11"/>
    <property type="match status" value="1"/>
</dbReference>
<evidence type="ECO:0000256" key="6">
    <source>
        <dbReference type="ARBA" id="ARBA00022679"/>
    </source>
</evidence>
<dbReference type="GO" id="GO:0004315">
    <property type="term" value="F:3-oxoacyl-[acyl-carrier-protein] synthase activity"/>
    <property type="evidence" value="ECO:0007669"/>
    <property type="project" value="InterPro"/>
</dbReference>
<dbReference type="Pfam" id="PF22336">
    <property type="entry name" value="RhiE-like_linker"/>
    <property type="match status" value="1"/>
</dbReference>
<keyword evidence="6" id="KW-0808">Transferase</keyword>